<dbReference type="GO" id="GO:0033539">
    <property type="term" value="P:fatty acid beta-oxidation using acyl-CoA dehydrogenase"/>
    <property type="evidence" value="ECO:0007669"/>
    <property type="project" value="TreeGrafter"/>
</dbReference>
<dbReference type="SUPFAM" id="SSF52402">
    <property type="entry name" value="Adenine nucleotide alpha hydrolases-like"/>
    <property type="match status" value="1"/>
</dbReference>
<evidence type="ECO:0000313" key="4">
    <source>
        <dbReference type="EMBL" id="SCY97052.1"/>
    </source>
</evidence>
<dbReference type="InterPro" id="IPR029035">
    <property type="entry name" value="DHS-like_NAD/FAD-binding_dom"/>
</dbReference>
<dbReference type="PANTHER" id="PTHR43153">
    <property type="entry name" value="ELECTRON TRANSFER FLAVOPROTEIN ALPHA"/>
    <property type="match status" value="1"/>
</dbReference>
<feature type="binding site" evidence="2">
    <location>
        <begin position="243"/>
        <end position="244"/>
    </location>
    <ligand>
        <name>FAD</name>
        <dbReference type="ChEBI" id="CHEBI:57692"/>
    </ligand>
</feature>
<dbReference type="InterPro" id="IPR001308">
    <property type="entry name" value="ETF_a/FixB"/>
</dbReference>
<name>A0A1G5K8V5_9FIRM</name>
<dbReference type="SMART" id="SM00893">
    <property type="entry name" value="ETF"/>
    <property type="match status" value="1"/>
</dbReference>
<dbReference type="Proteomes" id="UP000198636">
    <property type="component" value="Unassembled WGS sequence"/>
</dbReference>
<evidence type="ECO:0000256" key="2">
    <source>
        <dbReference type="PIRSR" id="PIRSR000089-1"/>
    </source>
</evidence>
<dbReference type="OrthoDB" id="9770286at2"/>
<keyword evidence="2" id="KW-0285">Flavoprotein</keyword>
<dbReference type="InterPro" id="IPR014730">
    <property type="entry name" value="ETF_a/b_N"/>
</dbReference>
<dbReference type="STRING" id="1120976.SAMN03080606_03319"/>
<dbReference type="GO" id="GO:0009055">
    <property type="term" value="F:electron transfer activity"/>
    <property type="evidence" value="ECO:0007669"/>
    <property type="project" value="InterPro"/>
</dbReference>
<keyword evidence="5" id="KW-1185">Reference proteome</keyword>
<proteinExistence type="inferred from homology"/>
<evidence type="ECO:0000259" key="3">
    <source>
        <dbReference type="SMART" id="SM00893"/>
    </source>
</evidence>
<dbReference type="Gene3D" id="3.40.50.1220">
    <property type="entry name" value="TPP-binding domain"/>
    <property type="match status" value="1"/>
</dbReference>
<accession>A0A1G5K8V5</accession>
<sequence length="333" mass="36759">MSYVWTIAEQSKGKIKSVSFELLSRGRKLADKMDTKLSSILLGSNVTDDSLQELIYRGADNVFFVDDPRLENFIVETHSNVLSDLIREYKPHSILAAATSSGRSLMPYVAIQVNTGLTADCTELDIEDGTNHLLQTRPAIGGNIMATIKTPDHSPQMATVRPKSSRPLPIDTTRIGKIIRLTLKDELVDNRVQMIGFRKDDEEFVNIEEAEVVVAGGKGMKKQENFAILRELANRFDGVVGASRDAVDRGWMSYPHQIGLSGKTISPKLYICAGISGSIQHLAGIKTSEHIIAINTDPDSSIFQLADFGIVGNLFEVIPALNKRLEDYKREGK</sequence>
<comment type="similarity">
    <text evidence="1">Belongs to the ETF alpha-subunit/FixB family.</text>
</comment>
<dbReference type="RefSeq" id="WP_091545729.1">
    <property type="nucleotide sequence ID" value="NZ_FMUS01000025.1"/>
</dbReference>
<dbReference type="CDD" id="cd01715">
    <property type="entry name" value="ETF_alpha"/>
    <property type="match status" value="1"/>
</dbReference>
<dbReference type="InterPro" id="IPR014731">
    <property type="entry name" value="ETF_asu_C"/>
</dbReference>
<feature type="binding site" evidence="2">
    <location>
        <position position="295"/>
    </location>
    <ligand>
        <name>FAD</name>
        <dbReference type="ChEBI" id="CHEBI:57692"/>
    </ligand>
</feature>
<evidence type="ECO:0000313" key="5">
    <source>
        <dbReference type="Proteomes" id="UP000198636"/>
    </source>
</evidence>
<dbReference type="AlphaFoldDB" id="A0A1G5K8V5"/>
<dbReference type="Pfam" id="PF00766">
    <property type="entry name" value="ETF_alpha"/>
    <property type="match status" value="1"/>
</dbReference>
<dbReference type="InterPro" id="IPR033947">
    <property type="entry name" value="ETF_alpha_N"/>
</dbReference>
<dbReference type="Gene3D" id="3.40.50.620">
    <property type="entry name" value="HUPs"/>
    <property type="match status" value="1"/>
</dbReference>
<dbReference type="SUPFAM" id="SSF52467">
    <property type="entry name" value="DHS-like NAD/FAD-binding domain"/>
    <property type="match status" value="1"/>
</dbReference>
<protein>
    <submittedName>
        <fullName evidence="4">Electron transfer flavoprotein alpha subunit apoprotein</fullName>
    </submittedName>
</protein>
<dbReference type="EMBL" id="FMUS01000025">
    <property type="protein sequence ID" value="SCY97052.1"/>
    <property type="molecule type" value="Genomic_DNA"/>
</dbReference>
<gene>
    <name evidence="4" type="ORF">SAMN03080606_03319</name>
</gene>
<dbReference type="PIRSF" id="PIRSF000089">
    <property type="entry name" value="Electra_flavoP_a"/>
    <property type="match status" value="1"/>
</dbReference>
<feature type="binding site" evidence="2">
    <location>
        <begin position="274"/>
        <end position="281"/>
    </location>
    <ligand>
        <name>FAD</name>
        <dbReference type="ChEBI" id="CHEBI:57692"/>
    </ligand>
</feature>
<feature type="domain" description="Electron transfer flavoprotein alpha/beta-subunit N-terminal" evidence="3">
    <location>
        <begin position="4"/>
        <end position="191"/>
    </location>
</feature>
<dbReference type="InterPro" id="IPR014729">
    <property type="entry name" value="Rossmann-like_a/b/a_fold"/>
</dbReference>
<reference evidence="4 5" key="1">
    <citation type="submission" date="2016-10" db="EMBL/GenBank/DDBJ databases">
        <authorList>
            <person name="de Groot N.N."/>
        </authorList>
    </citation>
    <scope>NUCLEOTIDE SEQUENCE [LARGE SCALE GENOMIC DNA]</scope>
    <source>
        <strain evidence="4 5">DSM 18978</strain>
    </source>
</reference>
<organism evidence="4 5">
    <name type="scientific">Alkaliphilus peptidifermentans DSM 18978</name>
    <dbReference type="NCBI Taxonomy" id="1120976"/>
    <lineage>
        <taxon>Bacteria</taxon>
        <taxon>Bacillati</taxon>
        <taxon>Bacillota</taxon>
        <taxon>Clostridia</taxon>
        <taxon>Peptostreptococcales</taxon>
        <taxon>Natronincolaceae</taxon>
        <taxon>Alkaliphilus</taxon>
    </lineage>
</organism>
<feature type="binding site" evidence="2">
    <location>
        <begin position="257"/>
        <end position="261"/>
    </location>
    <ligand>
        <name>FAD</name>
        <dbReference type="ChEBI" id="CHEBI:57692"/>
    </ligand>
</feature>
<keyword evidence="2" id="KW-0274">FAD</keyword>
<dbReference type="PANTHER" id="PTHR43153:SF1">
    <property type="entry name" value="ELECTRON TRANSFER FLAVOPROTEIN SUBUNIT ALPHA, MITOCHONDRIAL"/>
    <property type="match status" value="1"/>
</dbReference>
<comment type="cofactor">
    <cofactor evidence="2">
        <name>FAD</name>
        <dbReference type="ChEBI" id="CHEBI:57692"/>
    </cofactor>
    <text evidence="2">Binds 1 FAD per dimer.</text>
</comment>
<dbReference type="Pfam" id="PF01012">
    <property type="entry name" value="ETF"/>
    <property type="match status" value="1"/>
</dbReference>
<dbReference type="GO" id="GO:0050660">
    <property type="term" value="F:flavin adenine dinucleotide binding"/>
    <property type="evidence" value="ECO:0007669"/>
    <property type="project" value="InterPro"/>
</dbReference>
<evidence type="ECO:0000256" key="1">
    <source>
        <dbReference type="ARBA" id="ARBA00005817"/>
    </source>
</evidence>